<sequence length="236" mass="28100">MVVIGICDDEKHYRSIIRKYLEKILQSNVQSYEIHEFTSGEELLENYPNNLDILILDIQMDSIDGMNTARRIRTFDSNVEIIFMTSYSEFMQEGYEVRAYRYLLKPIDFDKLNKHIIPCVKELKRRNSNYLTIKTKNYIDRIKIDSILYIETQRPNLLIYTNKKVHSVRMSMRKIEGILEEYSFYRCHNSFLVNLKEIESMDGEYIFINDMKIPVSRYRTKELKLAIANTLGDIVC</sequence>
<name>A0A0M3DG37_9FIRM</name>
<comment type="function">
    <text evidence="2">May play the central regulatory role in sporulation. It may be an element of the effector pathway responsible for the activation of sporulation genes in response to nutritional stress. Spo0A may act in concert with spo0H (a sigma factor) to control the expression of some genes that are critical to the sporulation process.</text>
</comment>
<dbReference type="Gene3D" id="3.40.50.2300">
    <property type="match status" value="1"/>
</dbReference>
<keyword evidence="7" id="KW-1185">Reference proteome</keyword>
<feature type="modified residue" description="4-aspartylphosphate" evidence="3">
    <location>
        <position position="57"/>
    </location>
</feature>
<dbReference type="InterPro" id="IPR011006">
    <property type="entry name" value="CheY-like_superfamily"/>
</dbReference>
<evidence type="ECO:0000259" key="5">
    <source>
        <dbReference type="PROSITE" id="PS50930"/>
    </source>
</evidence>
<feature type="domain" description="HTH LytTR-type" evidence="5">
    <location>
        <begin position="131"/>
        <end position="229"/>
    </location>
</feature>
<gene>
    <name evidence="6" type="ORF">VN21_14155</name>
</gene>
<organism evidence="6 7">
    <name type="scientific">Paraclostridium benzoelyticum</name>
    <dbReference type="NCBI Taxonomy" id="1629550"/>
    <lineage>
        <taxon>Bacteria</taxon>
        <taxon>Bacillati</taxon>
        <taxon>Bacillota</taxon>
        <taxon>Clostridia</taxon>
        <taxon>Peptostreptococcales</taxon>
        <taxon>Peptostreptococcaceae</taxon>
        <taxon>Paraclostridium</taxon>
    </lineage>
</organism>
<keyword evidence="3" id="KW-0597">Phosphoprotein</keyword>
<dbReference type="SMART" id="SM00850">
    <property type="entry name" value="LytTR"/>
    <property type="match status" value="1"/>
</dbReference>
<dbReference type="PROSITE" id="PS50110">
    <property type="entry name" value="RESPONSE_REGULATORY"/>
    <property type="match status" value="1"/>
</dbReference>
<evidence type="ECO:0000259" key="4">
    <source>
        <dbReference type="PROSITE" id="PS50110"/>
    </source>
</evidence>
<dbReference type="GO" id="GO:0000156">
    <property type="term" value="F:phosphorelay response regulator activity"/>
    <property type="evidence" value="ECO:0007669"/>
    <property type="project" value="InterPro"/>
</dbReference>
<reference evidence="6 7" key="1">
    <citation type="submission" date="2015-04" db="EMBL/GenBank/DDBJ databases">
        <title>Microcin producing Clostridium sp. JC272T.</title>
        <authorList>
            <person name="Jyothsna T."/>
            <person name="Sasikala C."/>
            <person name="Ramana C."/>
        </authorList>
    </citation>
    <scope>NUCLEOTIDE SEQUENCE [LARGE SCALE GENOMIC DNA]</scope>
    <source>
        <strain evidence="6 7">JC272</strain>
    </source>
</reference>
<comment type="caution">
    <text evidence="6">The sequence shown here is derived from an EMBL/GenBank/DDBJ whole genome shotgun (WGS) entry which is preliminary data.</text>
</comment>
<dbReference type="RefSeq" id="WP_046823834.1">
    <property type="nucleotide sequence ID" value="NZ_LBBT01000278.1"/>
</dbReference>
<dbReference type="Pfam" id="PF04397">
    <property type="entry name" value="LytTR"/>
    <property type="match status" value="1"/>
</dbReference>
<dbReference type="Pfam" id="PF00072">
    <property type="entry name" value="Response_reg"/>
    <property type="match status" value="1"/>
</dbReference>
<dbReference type="PROSITE" id="PS50930">
    <property type="entry name" value="HTH_LYTTR"/>
    <property type="match status" value="1"/>
</dbReference>
<evidence type="ECO:0000313" key="7">
    <source>
        <dbReference type="Proteomes" id="UP000034407"/>
    </source>
</evidence>
<dbReference type="AlphaFoldDB" id="A0A0M3DG37"/>
<dbReference type="Proteomes" id="UP000034407">
    <property type="component" value="Unassembled WGS sequence"/>
</dbReference>
<protein>
    <recommendedName>
        <fullName evidence="1">Stage 0 sporulation protein A homolog</fullName>
    </recommendedName>
</protein>
<dbReference type="InterPro" id="IPR046947">
    <property type="entry name" value="LytR-like"/>
</dbReference>
<dbReference type="PATRIC" id="fig|1629550.3.peg.2295"/>
<dbReference type="InterPro" id="IPR007492">
    <property type="entry name" value="LytTR_DNA-bd_dom"/>
</dbReference>
<evidence type="ECO:0000256" key="2">
    <source>
        <dbReference type="ARBA" id="ARBA00024867"/>
    </source>
</evidence>
<dbReference type="EMBL" id="LBBT01000278">
    <property type="protein sequence ID" value="KKY00434.1"/>
    <property type="molecule type" value="Genomic_DNA"/>
</dbReference>
<evidence type="ECO:0000256" key="3">
    <source>
        <dbReference type="PROSITE-ProRule" id="PRU00169"/>
    </source>
</evidence>
<dbReference type="Gene3D" id="2.40.50.1020">
    <property type="entry name" value="LytTr DNA-binding domain"/>
    <property type="match status" value="1"/>
</dbReference>
<evidence type="ECO:0000313" key="6">
    <source>
        <dbReference type="EMBL" id="KKY00434.1"/>
    </source>
</evidence>
<dbReference type="InterPro" id="IPR001789">
    <property type="entry name" value="Sig_transdc_resp-reg_receiver"/>
</dbReference>
<feature type="domain" description="Response regulatory" evidence="4">
    <location>
        <begin position="3"/>
        <end position="120"/>
    </location>
</feature>
<dbReference type="OrthoDB" id="1756867at2"/>
<dbReference type="SUPFAM" id="SSF52172">
    <property type="entry name" value="CheY-like"/>
    <property type="match status" value="1"/>
</dbReference>
<evidence type="ECO:0000256" key="1">
    <source>
        <dbReference type="ARBA" id="ARBA00018672"/>
    </source>
</evidence>
<accession>A0A0M3DG37</accession>
<dbReference type="PANTHER" id="PTHR37299:SF1">
    <property type="entry name" value="STAGE 0 SPORULATION PROTEIN A HOMOLOG"/>
    <property type="match status" value="1"/>
</dbReference>
<proteinExistence type="predicted"/>
<dbReference type="PANTHER" id="PTHR37299">
    <property type="entry name" value="TRANSCRIPTIONAL REGULATOR-RELATED"/>
    <property type="match status" value="1"/>
</dbReference>
<dbReference type="GO" id="GO:0003677">
    <property type="term" value="F:DNA binding"/>
    <property type="evidence" value="ECO:0007669"/>
    <property type="project" value="InterPro"/>
</dbReference>
<dbReference type="SMART" id="SM00448">
    <property type="entry name" value="REC"/>
    <property type="match status" value="1"/>
</dbReference>